<protein>
    <submittedName>
        <fullName evidence="1">Uncharacterized protein</fullName>
    </submittedName>
</protein>
<keyword evidence="2" id="KW-1185">Reference proteome</keyword>
<dbReference type="Proteomes" id="UP000008370">
    <property type="component" value="Unassembled WGS sequence"/>
</dbReference>
<name>K5W794_PHACS</name>
<evidence type="ECO:0000313" key="2">
    <source>
        <dbReference type="Proteomes" id="UP000008370"/>
    </source>
</evidence>
<sequence>MFCSKHNFRPCMHAIQPRPIRQQSLGRVLFYSWRDNAQAVYHCTTTYFKDEAQDADRLQRYSAESSSLLVQHARAKFDRAMDIMRTEGIAYDPRHKGAVLPYGNAGQLARDARRLWQHLQQVVAEDEGWVRMMDGVTEQTRLQATEMLRRIEQAWMLHDAFTVGAHKYALRWRVVGKTVVFKVRWVRRVLRPFRALA</sequence>
<dbReference type="HOGENOM" id="CLU_1384585_0_0_1"/>
<gene>
    <name evidence="1" type="ORF">PHACADRAFT_208574</name>
</gene>
<dbReference type="OrthoDB" id="2796166at2759"/>
<reference evidence="1 2" key="1">
    <citation type="journal article" date="2012" name="BMC Genomics">
        <title>Comparative genomics of the white-rot fungi, Phanerochaete carnosa and P. chrysosporium, to elucidate the genetic basis of the distinct wood types they colonize.</title>
        <authorList>
            <person name="Suzuki H."/>
            <person name="MacDonald J."/>
            <person name="Syed K."/>
            <person name="Salamov A."/>
            <person name="Hori C."/>
            <person name="Aerts A."/>
            <person name="Henrissat B."/>
            <person name="Wiebenga A."/>
            <person name="vanKuyk P.A."/>
            <person name="Barry K."/>
            <person name="Lindquist E."/>
            <person name="LaButti K."/>
            <person name="Lapidus A."/>
            <person name="Lucas S."/>
            <person name="Coutinho P."/>
            <person name="Gong Y."/>
            <person name="Samejima M."/>
            <person name="Mahadevan R."/>
            <person name="Abou-Zaid M."/>
            <person name="de Vries R.P."/>
            <person name="Igarashi K."/>
            <person name="Yadav J.S."/>
            <person name="Grigoriev I.V."/>
            <person name="Master E.R."/>
        </authorList>
    </citation>
    <scope>NUCLEOTIDE SEQUENCE [LARGE SCALE GENOMIC DNA]</scope>
    <source>
        <strain evidence="1 2">HHB-10118-sp</strain>
    </source>
</reference>
<dbReference type="EMBL" id="JH930472">
    <property type="protein sequence ID" value="EKM55045.1"/>
    <property type="molecule type" value="Genomic_DNA"/>
</dbReference>
<organism evidence="1 2">
    <name type="scientific">Phanerochaete carnosa (strain HHB-10118-sp)</name>
    <name type="common">White-rot fungus</name>
    <name type="synonym">Peniophora carnosa</name>
    <dbReference type="NCBI Taxonomy" id="650164"/>
    <lineage>
        <taxon>Eukaryota</taxon>
        <taxon>Fungi</taxon>
        <taxon>Dikarya</taxon>
        <taxon>Basidiomycota</taxon>
        <taxon>Agaricomycotina</taxon>
        <taxon>Agaricomycetes</taxon>
        <taxon>Polyporales</taxon>
        <taxon>Phanerochaetaceae</taxon>
        <taxon>Phanerochaete</taxon>
    </lineage>
</organism>
<proteinExistence type="predicted"/>
<evidence type="ECO:0000313" key="1">
    <source>
        <dbReference type="EMBL" id="EKM55045.1"/>
    </source>
</evidence>
<accession>K5W794</accession>
<dbReference type="KEGG" id="pco:PHACADRAFT_208574"/>
<dbReference type="AlphaFoldDB" id="K5W794"/>
<dbReference type="RefSeq" id="XP_007395392.1">
    <property type="nucleotide sequence ID" value="XM_007395330.1"/>
</dbReference>
<dbReference type="InParanoid" id="K5W794"/>
<dbReference type="GeneID" id="18912770"/>